<feature type="non-terminal residue" evidence="1">
    <location>
        <position position="1"/>
    </location>
</feature>
<sequence length="48" mass="5080">PSSKNPLDITMNSKILLVLIIAIFFGGLATFVSANNCPDPPPFCDGTE</sequence>
<name>A0A9N9I3S8_9GLOM</name>
<evidence type="ECO:0000313" key="1">
    <source>
        <dbReference type="EMBL" id="CAG8719133.1"/>
    </source>
</evidence>
<dbReference type="AlphaFoldDB" id="A0A9N9I3S8"/>
<dbReference type="EMBL" id="CAJVPV010021842">
    <property type="protein sequence ID" value="CAG8719133.1"/>
    <property type="molecule type" value="Genomic_DNA"/>
</dbReference>
<dbReference type="Proteomes" id="UP000789342">
    <property type="component" value="Unassembled WGS sequence"/>
</dbReference>
<gene>
    <name evidence="1" type="ORF">AMORRO_LOCUS13219</name>
</gene>
<accession>A0A9N9I3S8</accession>
<comment type="caution">
    <text evidence="1">The sequence shown here is derived from an EMBL/GenBank/DDBJ whole genome shotgun (WGS) entry which is preliminary data.</text>
</comment>
<reference evidence="1" key="1">
    <citation type="submission" date="2021-06" db="EMBL/GenBank/DDBJ databases">
        <authorList>
            <person name="Kallberg Y."/>
            <person name="Tangrot J."/>
            <person name="Rosling A."/>
        </authorList>
    </citation>
    <scope>NUCLEOTIDE SEQUENCE</scope>
    <source>
        <strain evidence="1">CL551</strain>
    </source>
</reference>
<proteinExistence type="predicted"/>
<protein>
    <submittedName>
        <fullName evidence="1">18537_t:CDS:1</fullName>
    </submittedName>
</protein>
<organism evidence="1 2">
    <name type="scientific">Acaulospora morrowiae</name>
    <dbReference type="NCBI Taxonomy" id="94023"/>
    <lineage>
        <taxon>Eukaryota</taxon>
        <taxon>Fungi</taxon>
        <taxon>Fungi incertae sedis</taxon>
        <taxon>Mucoromycota</taxon>
        <taxon>Glomeromycotina</taxon>
        <taxon>Glomeromycetes</taxon>
        <taxon>Diversisporales</taxon>
        <taxon>Acaulosporaceae</taxon>
        <taxon>Acaulospora</taxon>
    </lineage>
</organism>
<evidence type="ECO:0000313" key="2">
    <source>
        <dbReference type="Proteomes" id="UP000789342"/>
    </source>
</evidence>
<keyword evidence="2" id="KW-1185">Reference proteome</keyword>
<feature type="non-terminal residue" evidence="1">
    <location>
        <position position="48"/>
    </location>
</feature>